<evidence type="ECO:0000256" key="3">
    <source>
        <dbReference type="PROSITE-ProRule" id="PRU00169"/>
    </source>
</evidence>
<dbReference type="InterPro" id="IPR007492">
    <property type="entry name" value="LytTR_DNA-bd_dom"/>
</dbReference>
<comment type="caution">
    <text evidence="6">The sequence shown here is derived from an EMBL/GenBank/DDBJ whole genome shotgun (WGS) entry which is preliminary data.</text>
</comment>
<comment type="function">
    <text evidence="2">May play the central regulatory role in sporulation. It may be an element of the effector pathway responsible for the activation of sporulation genes in response to nutritional stress. Spo0A may act in concert with spo0H (a sigma factor) to control the expression of some genes that are critical to the sporulation process.</text>
</comment>
<proteinExistence type="predicted"/>
<dbReference type="GO" id="GO:0003677">
    <property type="term" value="F:DNA binding"/>
    <property type="evidence" value="ECO:0007669"/>
    <property type="project" value="UniProtKB-KW"/>
</dbReference>
<dbReference type="Pfam" id="PF00072">
    <property type="entry name" value="Response_reg"/>
    <property type="match status" value="1"/>
</dbReference>
<evidence type="ECO:0000256" key="2">
    <source>
        <dbReference type="ARBA" id="ARBA00024867"/>
    </source>
</evidence>
<dbReference type="SUPFAM" id="SSF52172">
    <property type="entry name" value="CheY-like"/>
    <property type="match status" value="1"/>
</dbReference>
<dbReference type="Gene3D" id="2.40.50.1020">
    <property type="entry name" value="LytTr DNA-binding domain"/>
    <property type="match status" value="1"/>
</dbReference>
<dbReference type="PANTHER" id="PTHR37299:SF1">
    <property type="entry name" value="STAGE 0 SPORULATION PROTEIN A HOMOLOG"/>
    <property type="match status" value="1"/>
</dbReference>
<dbReference type="SMART" id="SM00448">
    <property type="entry name" value="REC"/>
    <property type="match status" value="1"/>
</dbReference>
<gene>
    <name evidence="6" type="ORF">NK125_13130</name>
</gene>
<keyword evidence="6" id="KW-0238">DNA-binding</keyword>
<dbReference type="Gene3D" id="3.40.50.2300">
    <property type="match status" value="1"/>
</dbReference>
<dbReference type="RefSeq" id="WP_262067123.1">
    <property type="nucleotide sequence ID" value="NZ_JAMXOD010000023.1"/>
</dbReference>
<dbReference type="Pfam" id="PF04397">
    <property type="entry name" value="LytTR"/>
    <property type="match status" value="1"/>
</dbReference>
<dbReference type="EMBL" id="JAMZFW010000023">
    <property type="protein sequence ID" value="MCP1103349.1"/>
    <property type="molecule type" value="Genomic_DNA"/>
</dbReference>
<keyword evidence="7" id="KW-1185">Reference proteome</keyword>
<feature type="domain" description="HTH LytTR-type" evidence="5">
    <location>
        <begin position="144"/>
        <end position="230"/>
    </location>
</feature>
<evidence type="ECO:0000313" key="7">
    <source>
        <dbReference type="Proteomes" id="UP001523566"/>
    </source>
</evidence>
<accession>A0ABT1EBY8</accession>
<feature type="domain" description="Response regulatory" evidence="4">
    <location>
        <begin position="3"/>
        <end position="120"/>
    </location>
</feature>
<feature type="modified residue" description="4-aspartylphosphate" evidence="3">
    <location>
        <position position="57"/>
    </location>
</feature>
<organism evidence="6 7">
    <name type="scientific">Aequitasia blattaphilus</name>
    <dbReference type="NCBI Taxonomy" id="2949332"/>
    <lineage>
        <taxon>Bacteria</taxon>
        <taxon>Bacillati</taxon>
        <taxon>Bacillota</taxon>
        <taxon>Clostridia</taxon>
        <taxon>Lachnospirales</taxon>
        <taxon>Lachnospiraceae</taxon>
        <taxon>Aequitasia</taxon>
    </lineage>
</organism>
<dbReference type="InterPro" id="IPR046947">
    <property type="entry name" value="LytR-like"/>
</dbReference>
<dbReference type="SMART" id="SM00850">
    <property type="entry name" value="LytTR"/>
    <property type="match status" value="1"/>
</dbReference>
<reference evidence="6 7" key="1">
    <citation type="journal article" date="2022" name="Genome Biol. Evol.">
        <title>Host diet, physiology and behaviors set the stage for Lachnospiraceae cladogenesis.</title>
        <authorList>
            <person name="Vera-Ponce De Leon A."/>
            <person name="Schneider M."/>
            <person name="Jahnes B.C."/>
            <person name="Sadowski V."/>
            <person name="Camuy-Velez L.A."/>
            <person name="Duan J."/>
            <person name="Sabree Z.L."/>
        </authorList>
    </citation>
    <scope>NUCLEOTIDE SEQUENCE [LARGE SCALE GENOMIC DNA]</scope>
    <source>
        <strain evidence="6 7">PAL113</strain>
    </source>
</reference>
<sequence>MIKIAICDDSEKVVEGLKRLIERYTEETGVQMIPYTFLRGQELVSSYIGDYDIIFLDIKMPGLNGIETAKKIREIDKDVIIIFLTSMLQYAFESYKVNAGNYIQKPISYMRLKDELERWVQKLLVKEEPYIFFHNNDGKHRIFLKNISYIDTFNRNLLVHTDIGNLVCFWSLKEMESKIGQMGFQRSHSAYLVNLFYVENVESTEVKLCTNERIPLSKTKKKGFLEALARYWGTRG</sequence>
<keyword evidence="3" id="KW-0597">Phosphoprotein</keyword>
<name>A0ABT1EBY8_9FIRM</name>
<dbReference type="Proteomes" id="UP001523566">
    <property type="component" value="Unassembled WGS sequence"/>
</dbReference>
<dbReference type="InterPro" id="IPR011006">
    <property type="entry name" value="CheY-like_superfamily"/>
</dbReference>
<dbReference type="PANTHER" id="PTHR37299">
    <property type="entry name" value="TRANSCRIPTIONAL REGULATOR-RELATED"/>
    <property type="match status" value="1"/>
</dbReference>
<dbReference type="PROSITE" id="PS50110">
    <property type="entry name" value="RESPONSE_REGULATORY"/>
    <property type="match status" value="1"/>
</dbReference>
<evidence type="ECO:0000256" key="1">
    <source>
        <dbReference type="ARBA" id="ARBA00018672"/>
    </source>
</evidence>
<dbReference type="PROSITE" id="PS50930">
    <property type="entry name" value="HTH_LYTTR"/>
    <property type="match status" value="1"/>
</dbReference>
<evidence type="ECO:0000313" key="6">
    <source>
        <dbReference type="EMBL" id="MCP1103349.1"/>
    </source>
</evidence>
<protein>
    <recommendedName>
        <fullName evidence="1">Stage 0 sporulation protein A homolog</fullName>
    </recommendedName>
</protein>
<dbReference type="InterPro" id="IPR001789">
    <property type="entry name" value="Sig_transdc_resp-reg_receiver"/>
</dbReference>
<evidence type="ECO:0000259" key="5">
    <source>
        <dbReference type="PROSITE" id="PS50930"/>
    </source>
</evidence>
<evidence type="ECO:0000259" key="4">
    <source>
        <dbReference type="PROSITE" id="PS50110"/>
    </source>
</evidence>